<evidence type="ECO:0008006" key="6">
    <source>
        <dbReference type="Google" id="ProtNLM"/>
    </source>
</evidence>
<keyword evidence="1" id="KW-0732">Signal</keyword>
<proteinExistence type="predicted"/>
<protein>
    <recommendedName>
        <fullName evidence="6">Lipoprotein</fullName>
    </recommendedName>
</protein>
<name>A0A0C1GHG5_9NEIS</name>
<evidence type="ECO:0000313" key="3">
    <source>
        <dbReference type="EMBL" id="UNV88007.1"/>
    </source>
</evidence>
<dbReference type="PROSITE" id="PS51257">
    <property type="entry name" value="PROKAR_LIPOPROTEIN"/>
    <property type="match status" value="1"/>
</dbReference>
<sequence length="145" mass="16522">MLHKKLLLVSTFMLFVFSAGCEADSHEKHSEIQQSTLKGKRNMSNLNLMLNEVFKIRITDISSQRADVSHIVSKYICSGTSQHEINNIISDKFDILENSNNKLLIHYKKGEGNLGNRRDLYIGLFFDRNGNLLGNTSYLDKSNNL</sequence>
<reference evidence="2 4" key="1">
    <citation type="submission" date="2014-12" db="EMBL/GenBank/DDBJ databases">
        <title>Genome sequence of Morococcus cerebrosus.</title>
        <authorList>
            <person name="Shin S.-K."/>
            <person name="Yi H."/>
        </authorList>
    </citation>
    <scope>NUCLEOTIDE SEQUENCE [LARGE SCALE GENOMIC DNA]</scope>
    <source>
        <strain evidence="2 4">CIP 81.93</strain>
    </source>
</reference>
<gene>
    <name evidence="2" type="ORF">MCC93_24860</name>
    <name evidence="3" type="ORF">MON37_03475</name>
</gene>
<dbReference type="EMBL" id="JUFZ01000120">
    <property type="protein sequence ID" value="KIC06080.1"/>
    <property type="molecule type" value="Genomic_DNA"/>
</dbReference>
<organism evidence="2 4">
    <name type="scientific">Morococcus cerebrosus</name>
    <dbReference type="NCBI Taxonomy" id="1056807"/>
    <lineage>
        <taxon>Bacteria</taxon>
        <taxon>Pseudomonadati</taxon>
        <taxon>Pseudomonadota</taxon>
        <taxon>Betaproteobacteria</taxon>
        <taxon>Neisseriales</taxon>
        <taxon>Neisseriaceae</taxon>
        <taxon>Morococcus</taxon>
    </lineage>
</organism>
<dbReference type="AlphaFoldDB" id="A0A0C1GHG5"/>
<evidence type="ECO:0000313" key="4">
    <source>
        <dbReference type="Proteomes" id="UP000031390"/>
    </source>
</evidence>
<evidence type="ECO:0000313" key="5">
    <source>
        <dbReference type="Proteomes" id="UP000829504"/>
    </source>
</evidence>
<dbReference type="EMBL" id="CP094242">
    <property type="protein sequence ID" value="UNV88007.1"/>
    <property type="molecule type" value="Genomic_DNA"/>
</dbReference>
<reference evidence="3 5" key="2">
    <citation type="submission" date="2022-03" db="EMBL/GenBank/DDBJ databases">
        <title>Genome sequencing of Morococcus cerebrosus.</title>
        <authorList>
            <person name="Baek M.-G."/>
            <person name="Yi H."/>
        </authorList>
    </citation>
    <scope>NUCLEOTIDE SEQUENCE [LARGE SCALE GENOMIC DNA]</scope>
    <source>
        <strain evidence="3 5">CIP 81.93</strain>
    </source>
</reference>
<dbReference type="Proteomes" id="UP000829504">
    <property type="component" value="Chromosome"/>
</dbReference>
<evidence type="ECO:0000313" key="2">
    <source>
        <dbReference type="EMBL" id="KIC06080.1"/>
    </source>
</evidence>
<dbReference type="Proteomes" id="UP000031390">
    <property type="component" value="Unassembled WGS sequence"/>
</dbReference>
<dbReference type="RefSeq" id="WP_039410126.1">
    <property type="nucleotide sequence ID" value="NZ_CP094242.1"/>
</dbReference>
<feature type="signal peptide" evidence="1">
    <location>
        <begin position="1"/>
        <end position="23"/>
    </location>
</feature>
<feature type="chain" id="PRO_5002132284" description="Lipoprotein" evidence="1">
    <location>
        <begin position="24"/>
        <end position="145"/>
    </location>
</feature>
<evidence type="ECO:0000256" key="1">
    <source>
        <dbReference type="SAM" id="SignalP"/>
    </source>
</evidence>
<accession>A0A0C1GHG5</accession>
<keyword evidence="5" id="KW-1185">Reference proteome</keyword>